<proteinExistence type="predicted"/>
<evidence type="ECO:0000313" key="1">
    <source>
        <dbReference type="EMBL" id="KAK5981574.1"/>
    </source>
</evidence>
<keyword evidence="2" id="KW-1185">Reference proteome</keyword>
<sequence length="112" mass="12376">MNINITTTFDTKPLHGVPRSPSFTSLCCFAMDEVDVALLISDAIKDLKQQFNLLAMAFDAKMDALANILNWQSEAVNSKIDFLLSVLHPSLPALFAPSTSTKITSWQLLQFS</sequence>
<name>A0AAN8J2R5_TRICO</name>
<comment type="caution">
    <text evidence="1">The sequence shown here is derived from an EMBL/GenBank/DDBJ whole genome shotgun (WGS) entry which is preliminary data.</text>
</comment>
<evidence type="ECO:0000313" key="2">
    <source>
        <dbReference type="Proteomes" id="UP001331761"/>
    </source>
</evidence>
<protein>
    <submittedName>
        <fullName evidence="1">Uncharacterized protein</fullName>
    </submittedName>
</protein>
<dbReference type="Proteomes" id="UP001331761">
    <property type="component" value="Unassembled WGS sequence"/>
</dbReference>
<dbReference type="AlphaFoldDB" id="A0AAN8J2R5"/>
<accession>A0AAN8J2R5</accession>
<organism evidence="1 2">
    <name type="scientific">Trichostrongylus colubriformis</name>
    <name type="common">Black scour worm</name>
    <dbReference type="NCBI Taxonomy" id="6319"/>
    <lineage>
        <taxon>Eukaryota</taxon>
        <taxon>Metazoa</taxon>
        <taxon>Ecdysozoa</taxon>
        <taxon>Nematoda</taxon>
        <taxon>Chromadorea</taxon>
        <taxon>Rhabditida</taxon>
        <taxon>Rhabditina</taxon>
        <taxon>Rhabditomorpha</taxon>
        <taxon>Strongyloidea</taxon>
        <taxon>Trichostrongylidae</taxon>
        <taxon>Trichostrongylus</taxon>
    </lineage>
</organism>
<reference evidence="1 2" key="1">
    <citation type="submission" date="2019-10" db="EMBL/GenBank/DDBJ databases">
        <title>Assembly and Annotation for the nematode Trichostrongylus colubriformis.</title>
        <authorList>
            <person name="Martin J."/>
        </authorList>
    </citation>
    <scope>NUCLEOTIDE SEQUENCE [LARGE SCALE GENOMIC DNA]</scope>
    <source>
        <strain evidence="1">G859</strain>
        <tissue evidence="1">Whole worm</tissue>
    </source>
</reference>
<dbReference type="EMBL" id="WIXE01006141">
    <property type="protein sequence ID" value="KAK5981574.1"/>
    <property type="molecule type" value="Genomic_DNA"/>
</dbReference>
<gene>
    <name evidence="1" type="ORF">GCK32_001697</name>
</gene>